<sequence length="82" mass="9600">MKSEWTITYQTSEIKVVNTWFNGEFLFVNDELQDRTFGLYQSALSGHLINSKGERETIKIRLGGAFKIHCYIFIDDKFISMK</sequence>
<name>A0ABX8GZH7_9BACT</name>
<protein>
    <submittedName>
        <fullName evidence="1">Uncharacterized protein</fullName>
    </submittedName>
</protein>
<gene>
    <name evidence="1" type="ORF">KM029_07425</name>
</gene>
<evidence type="ECO:0000313" key="2">
    <source>
        <dbReference type="Proteomes" id="UP000682802"/>
    </source>
</evidence>
<keyword evidence="2" id="KW-1185">Reference proteome</keyword>
<organism evidence="1 2">
    <name type="scientific">Flammeovirga kamogawensis</name>
    <dbReference type="NCBI Taxonomy" id="373891"/>
    <lineage>
        <taxon>Bacteria</taxon>
        <taxon>Pseudomonadati</taxon>
        <taxon>Bacteroidota</taxon>
        <taxon>Cytophagia</taxon>
        <taxon>Cytophagales</taxon>
        <taxon>Flammeovirgaceae</taxon>
        <taxon>Flammeovirga</taxon>
    </lineage>
</organism>
<dbReference type="EMBL" id="CP076128">
    <property type="protein sequence ID" value="QWG08762.1"/>
    <property type="molecule type" value="Genomic_DNA"/>
</dbReference>
<dbReference type="Proteomes" id="UP000682802">
    <property type="component" value="Chromosome 1"/>
</dbReference>
<dbReference type="RefSeq" id="WP_144072673.1">
    <property type="nucleotide sequence ID" value="NZ_CP076128.1"/>
</dbReference>
<proteinExistence type="predicted"/>
<evidence type="ECO:0000313" key="1">
    <source>
        <dbReference type="EMBL" id="QWG08762.1"/>
    </source>
</evidence>
<accession>A0ABX8GZH7</accession>
<reference evidence="1 2" key="1">
    <citation type="submission" date="2021-05" db="EMBL/GenBank/DDBJ databases">
        <title>Comparative genomic studies on the polysaccharide-degrading batcterial strains of the Flammeovirga genus.</title>
        <authorList>
            <person name="Zewei F."/>
            <person name="Zheng Z."/>
            <person name="Yu L."/>
            <person name="Ruyue G."/>
            <person name="Yanhong M."/>
            <person name="Yuanyuan C."/>
            <person name="Jingyan G."/>
            <person name="Wenjun H."/>
        </authorList>
    </citation>
    <scope>NUCLEOTIDE SEQUENCE [LARGE SCALE GENOMIC DNA]</scope>
    <source>
        <strain evidence="1 2">YS10</strain>
    </source>
</reference>